<reference evidence="3 4" key="1">
    <citation type="submission" date="2011-06" db="EMBL/GenBank/DDBJ databases">
        <authorList>
            <person name="Harkins D.M."/>
            <person name="Madupu R."/>
            <person name="Durkin A.S."/>
            <person name="Torralba M."/>
            <person name="Methe B."/>
            <person name="Sutton G.G."/>
            <person name="Nelson K.E."/>
        </authorList>
    </citation>
    <scope>NUCLEOTIDE SEQUENCE [LARGE SCALE GENOMIC DNA]</scope>
    <source>
        <strain evidence="3 4">SK1060</strain>
    </source>
</reference>
<feature type="compositionally biased region" description="Basic residues" evidence="1">
    <location>
        <begin position="39"/>
        <end position="49"/>
    </location>
</feature>
<keyword evidence="2" id="KW-1133">Transmembrane helix</keyword>
<accession>F9P9Q1</accession>
<dbReference type="Proteomes" id="UP000003287">
    <property type="component" value="Unassembled WGS sequence"/>
</dbReference>
<feature type="region of interest" description="Disordered" evidence="1">
    <location>
        <begin position="19"/>
        <end position="49"/>
    </location>
</feature>
<protein>
    <submittedName>
        <fullName evidence="3">Uncharacterized protein</fullName>
    </submittedName>
</protein>
<gene>
    <name evidence="3" type="ORF">HMPREF1042_2401</name>
</gene>
<keyword evidence="2" id="KW-0472">Membrane</keyword>
<evidence type="ECO:0000313" key="3">
    <source>
        <dbReference type="EMBL" id="EGV06742.1"/>
    </source>
</evidence>
<keyword evidence="2" id="KW-0812">Transmembrane</keyword>
<evidence type="ECO:0000256" key="1">
    <source>
        <dbReference type="SAM" id="MobiDB-lite"/>
    </source>
</evidence>
<sequence>MKKLSELFEIVVNHFKKDSPERNHQEVTEVEESESHLSRSGKSRKKPISQHPFRRFWRRYHLTKIVLILGLGFGLVTGGYLFYVAKSTNVNDLQNALKATTSIYDKDGKKRAACQGKRELT</sequence>
<evidence type="ECO:0000256" key="2">
    <source>
        <dbReference type="SAM" id="Phobius"/>
    </source>
</evidence>
<dbReference type="AlphaFoldDB" id="F9P9Q1"/>
<feature type="compositionally biased region" description="Basic and acidic residues" evidence="1">
    <location>
        <begin position="19"/>
        <end position="37"/>
    </location>
</feature>
<evidence type="ECO:0000313" key="4">
    <source>
        <dbReference type="Proteomes" id="UP000003287"/>
    </source>
</evidence>
<dbReference type="eggNOG" id="COG0744">
    <property type="taxonomic scope" value="Bacteria"/>
</dbReference>
<feature type="transmembrane region" description="Helical" evidence="2">
    <location>
        <begin position="65"/>
        <end position="85"/>
    </location>
</feature>
<name>F9P9Q1_STRCV</name>
<organism evidence="3 4">
    <name type="scientific">Streptococcus constellatus subsp. pharyngis SK1060 = CCUG 46377</name>
    <dbReference type="NCBI Taxonomy" id="1035184"/>
    <lineage>
        <taxon>Bacteria</taxon>
        <taxon>Bacillati</taxon>
        <taxon>Bacillota</taxon>
        <taxon>Bacilli</taxon>
        <taxon>Lactobacillales</taxon>
        <taxon>Streptococcaceae</taxon>
        <taxon>Streptococcus</taxon>
        <taxon>Streptococcus anginosus group</taxon>
    </lineage>
</organism>
<proteinExistence type="predicted"/>
<dbReference type="EMBL" id="AFUP01000009">
    <property type="protein sequence ID" value="EGV06742.1"/>
    <property type="molecule type" value="Genomic_DNA"/>
</dbReference>